<dbReference type="AlphaFoldDB" id="E3N965"/>
<sequence length="391" mass="44967">MSQVMKTSSPDPLDTVSFVHSFRIPTAEVKHMMPHKFVTAHQYSLINWQIEISESGLPGFIRNIIDPDRRDQSVFQLVLQTAGLREKCPPVRSIEFKIRVVDIGDKEIMSPIRYVHPPGFPSRHIFNSSYSTPERGPVQEFLQSVIGVKLLENFDLDIQTLIVFDVKDFLSMENLNLSIGSPMPVELNFRYNLLMNQKFHNFHLITTTGQGFPCNKEALFVASPYFRKNLTAEMTYFQLRARHLEAIEVAITWMLTETYHPPPIMTPELADEIVKLTLIVGRGPNQRKLLGSIERHCYEELVKNHEDLEYVKNVLLVAHNNRLGSLQEACHACIITYHFADFQRDMIQNPSPEFTDHGAFHQQSVLRGVRDNYARGLLVKSFTRKTSQKSN</sequence>
<name>E3N965_CAERE</name>
<keyword evidence="2" id="KW-1185">Reference proteome</keyword>
<gene>
    <name evidence="1" type="ORF">CRE_24745</name>
</gene>
<dbReference type="SUPFAM" id="SSF54695">
    <property type="entry name" value="POZ domain"/>
    <property type="match status" value="1"/>
</dbReference>
<organism evidence="2">
    <name type="scientific">Caenorhabditis remanei</name>
    <name type="common">Caenorhabditis vulgaris</name>
    <dbReference type="NCBI Taxonomy" id="31234"/>
    <lineage>
        <taxon>Eukaryota</taxon>
        <taxon>Metazoa</taxon>
        <taxon>Ecdysozoa</taxon>
        <taxon>Nematoda</taxon>
        <taxon>Chromadorea</taxon>
        <taxon>Rhabditida</taxon>
        <taxon>Rhabditina</taxon>
        <taxon>Rhabditomorpha</taxon>
        <taxon>Rhabditoidea</taxon>
        <taxon>Rhabditidae</taxon>
        <taxon>Peloderinae</taxon>
        <taxon>Caenorhabditis</taxon>
    </lineage>
</organism>
<dbReference type="CTD" id="9802366"/>
<evidence type="ECO:0000313" key="2">
    <source>
        <dbReference type="Proteomes" id="UP000008281"/>
    </source>
</evidence>
<protein>
    <recommendedName>
        <fullName evidence="3">BTB domain-containing protein</fullName>
    </recommendedName>
</protein>
<dbReference type="HOGENOM" id="CLU_054841_0_0_1"/>
<dbReference type="OrthoDB" id="5852679at2759"/>
<dbReference type="KEGG" id="crq:GCK72_002930"/>
<dbReference type="eggNOG" id="ENOG502TH5U">
    <property type="taxonomic scope" value="Eukaryota"/>
</dbReference>
<dbReference type="InterPro" id="IPR011333">
    <property type="entry name" value="SKP1/BTB/POZ_sf"/>
</dbReference>
<dbReference type="EMBL" id="DS268562">
    <property type="protein sequence ID" value="EFO90126.1"/>
    <property type="molecule type" value="Genomic_DNA"/>
</dbReference>
<dbReference type="FunCoup" id="E3N965">
    <property type="interactions" value="110"/>
</dbReference>
<reference evidence="1" key="1">
    <citation type="submission" date="2007-07" db="EMBL/GenBank/DDBJ databases">
        <title>PCAP assembly of the Caenorhabditis remanei genome.</title>
        <authorList>
            <consortium name="The Caenorhabditis remanei Sequencing Consortium"/>
            <person name="Wilson R.K."/>
        </authorList>
    </citation>
    <scope>NUCLEOTIDE SEQUENCE [LARGE SCALE GENOMIC DNA]</scope>
    <source>
        <strain evidence="1">PB4641</strain>
    </source>
</reference>
<dbReference type="InParanoid" id="E3N965"/>
<dbReference type="Pfam" id="PF06887">
    <property type="entry name" value="DUF1265"/>
    <property type="match status" value="1"/>
</dbReference>
<dbReference type="RefSeq" id="XP_003095059.2">
    <property type="nucleotide sequence ID" value="XM_003095011.2"/>
</dbReference>
<dbReference type="InterPro" id="IPR009676">
    <property type="entry name" value="DUF1265"/>
</dbReference>
<accession>E3N965</accession>
<dbReference type="STRING" id="31234.E3N965"/>
<dbReference type="Gene3D" id="3.30.710.10">
    <property type="entry name" value="Potassium Channel Kv1.1, Chain A"/>
    <property type="match status" value="1"/>
</dbReference>
<dbReference type="Proteomes" id="UP000008281">
    <property type="component" value="Unassembled WGS sequence"/>
</dbReference>
<dbReference type="GeneID" id="9802366"/>
<dbReference type="OMA" id="GSIERHC"/>
<proteinExistence type="predicted"/>
<evidence type="ECO:0000313" key="1">
    <source>
        <dbReference type="EMBL" id="EFO90126.1"/>
    </source>
</evidence>
<evidence type="ECO:0008006" key="3">
    <source>
        <dbReference type="Google" id="ProtNLM"/>
    </source>
</evidence>